<dbReference type="PROSITE" id="PS50126">
    <property type="entry name" value="S1"/>
    <property type="match status" value="1"/>
</dbReference>
<sequence length="123" mass="14135">MAYYKNGDIIKVKVTAIKYYGAFIKTKDGKSGLIHISEIDNSFIIDINYYLKIGQIVEVKVLSVRNGKIDATLNFTKNGKKGFAKNIDNFKNIQLKYGFETIKNYLDIWEKNAKKEIKKTKNS</sequence>
<dbReference type="InterPro" id="IPR012340">
    <property type="entry name" value="NA-bd_OB-fold"/>
</dbReference>
<feature type="domain" description="S1 motif" evidence="1">
    <location>
        <begin position="7"/>
        <end position="74"/>
    </location>
</feature>
<reference evidence="2 3" key="1">
    <citation type="submission" date="2016-01" db="EMBL/GenBank/DDBJ databases">
        <authorList>
            <person name="Mitreva M."/>
            <person name="Pepin K.H."/>
            <person name="Mihindukulasuriya K.A."/>
            <person name="Fulton R."/>
            <person name="Fronick C."/>
            <person name="O'Laughlin M."/>
            <person name="Miner T."/>
            <person name="Herter B."/>
            <person name="Rosa B.A."/>
            <person name="Cordes M."/>
            <person name="Tomlinson C."/>
            <person name="Wollam A."/>
            <person name="Palsikar V.B."/>
            <person name="Mardis E.R."/>
            <person name="Wilson R.K."/>
        </authorList>
    </citation>
    <scope>NUCLEOTIDE SEQUENCE [LARGE SCALE GENOMIC DNA]</scope>
    <source>
        <strain evidence="2 3">KA00071</strain>
    </source>
</reference>
<evidence type="ECO:0000313" key="2">
    <source>
        <dbReference type="EMBL" id="KXB58990.1"/>
    </source>
</evidence>
<evidence type="ECO:0000313" key="3">
    <source>
        <dbReference type="Proteomes" id="UP000070467"/>
    </source>
</evidence>
<name>A0ABR5TNH5_9BACL</name>
<gene>
    <name evidence="2" type="ORF">HMPREF1871_00057</name>
</gene>
<dbReference type="Gene3D" id="2.40.50.140">
    <property type="entry name" value="Nucleic acid-binding proteins"/>
    <property type="match status" value="1"/>
</dbReference>
<dbReference type="SUPFAM" id="SSF50249">
    <property type="entry name" value="Nucleic acid-binding proteins"/>
    <property type="match status" value="1"/>
</dbReference>
<dbReference type="PANTHER" id="PTHR10724">
    <property type="entry name" value="30S RIBOSOMAL PROTEIN S1"/>
    <property type="match status" value="1"/>
</dbReference>
<organism evidence="2 3">
    <name type="scientific">Gemelliphila asaccharolytica</name>
    <dbReference type="NCBI Taxonomy" id="502393"/>
    <lineage>
        <taxon>Bacteria</taxon>
        <taxon>Bacillati</taxon>
        <taxon>Bacillota</taxon>
        <taxon>Bacilli</taxon>
        <taxon>Bacillales</taxon>
        <taxon>Gemellaceae</taxon>
        <taxon>Gemelliphila</taxon>
    </lineage>
</organism>
<comment type="caution">
    <text evidence="2">The sequence shown here is derived from an EMBL/GenBank/DDBJ whole genome shotgun (WGS) entry which is preliminary data.</text>
</comment>
<dbReference type="SMART" id="SM00316">
    <property type="entry name" value="S1"/>
    <property type="match status" value="1"/>
</dbReference>
<dbReference type="Proteomes" id="UP000070467">
    <property type="component" value="Unassembled WGS sequence"/>
</dbReference>
<dbReference type="InterPro" id="IPR003029">
    <property type="entry name" value="S1_domain"/>
</dbReference>
<dbReference type="Pfam" id="PF00575">
    <property type="entry name" value="S1"/>
    <property type="match status" value="1"/>
</dbReference>
<proteinExistence type="predicted"/>
<dbReference type="RefSeq" id="WP_066128367.1">
    <property type="nucleotide sequence ID" value="NZ_KQ959854.1"/>
</dbReference>
<evidence type="ECO:0000259" key="1">
    <source>
        <dbReference type="PROSITE" id="PS50126"/>
    </source>
</evidence>
<dbReference type="EMBL" id="LSDB01000001">
    <property type="protein sequence ID" value="KXB58990.1"/>
    <property type="molecule type" value="Genomic_DNA"/>
</dbReference>
<accession>A0ABR5TNH5</accession>
<protein>
    <submittedName>
        <fullName evidence="2">General stress protein 13</fullName>
    </submittedName>
</protein>
<keyword evidence="3" id="KW-1185">Reference proteome</keyword>
<dbReference type="InterPro" id="IPR050437">
    <property type="entry name" value="Ribos_protein_bS1-like"/>
</dbReference>